<feature type="region of interest" description="Disordered" evidence="3">
    <location>
        <begin position="38"/>
        <end position="129"/>
    </location>
</feature>
<dbReference type="Proteomes" id="UP000823561">
    <property type="component" value="Chromosome 2"/>
</dbReference>
<dbReference type="AlphaFoldDB" id="A0AAV6HB26"/>
<protein>
    <submittedName>
        <fullName evidence="4">Uncharacterized protein</fullName>
    </submittedName>
</protein>
<accession>A0AAV6HB26</accession>
<comment type="caution">
    <text evidence="4">The sequence shown here is derived from an EMBL/GenBank/DDBJ whole genome shotgun (WGS) entry which is preliminary data.</text>
</comment>
<sequence length="434" mass="48483">MDSVAHPEREREAKPLPAFFDERNACTPLSILEGLMTPRSFEQPDPEDVPGDGVEIFVSDADDSSSVKSTQDQEEQKIMSESTEKYTRHVLRESSGCSESSVRVVLSESEEPALQSVTEEGPGPAPQRHYVDGTLPDLLRSGSPLRRRVSSPVSNTLKEVRREVELSRRRSLKLKAQVDKLQNQNDPNWTQQKQQVTEEVESILNLLRPLTDVTPAVSDCFGSEGPLGVALSQLQQVARSLAMNNNKGRTEDGDNAVLQQALRDRDEAVAKKKAMEMELLNSKTEMMTLNNQLLEAVQHRLELSLELEAWKEDFQLLLQQNVMSQQKQAEQSQKKGLLASFGRKAGKTFRNPSPSPSRQSAPATPNTSTPIEPASTPKEPEKREAPYRWKIIRRGRTTKGSNNTEMPEGSTQSPYTSPPLRGRRDGQFQTISLE</sequence>
<feature type="compositionally biased region" description="Basic and acidic residues" evidence="3">
    <location>
        <begin position="74"/>
        <end position="92"/>
    </location>
</feature>
<proteinExistence type="predicted"/>
<feature type="compositionally biased region" description="Basic and acidic residues" evidence="3">
    <location>
        <begin position="378"/>
        <end position="387"/>
    </location>
</feature>
<dbReference type="PANTHER" id="PTHR32123">
    <property type="entry name" value="BICD FAMILY-LIKE CARGO ADAPTER"/>
    <property type="match status" value="1"/>
</dbReference>
<dbReference type="EMBL" id="JADWDJ010000002">
    <property type="protein sequence ID" value="KAG5284493.1"/>
    <property type="molecule type" value="Genomic_DNA"/>
</dbReference>
<reference evidence="4" key="1">
    <citation type="submission" date="2020-10" db="EMBL/GenBank/DDBJ databases">
        <title>Chromosome-scale genome assembly of the Allis shad, Alosa alosa.</title>
        <authorList>
            <person name="Margot Z."/>
            <person name="Christophe K."/>
            <person name="Cabau C."/>
            <person name="Louis A."/>
            <person name="Berthelot C."/>
            <person name="Parey E."/>
            <person name="Roest Crollius H."/>
            <person name="Montfort J."/>
            <person name="Robinson-Rechavi M."/>
            <person name="Bucao C."/>
            <person name="Bouchez O."/>
            <person name="Gislard M."/>
            <person name="Lluch J."/>
            <person name="Milhes M."/>
            <person name="Lampietro C."/>
            <person name="Lopez Roques C."/>
            <person name="Donnadieu C."/>
            <person name="Braasch I."/>
            <person name="Desvignes T."/>
            <person name="Postlethwait J."/>
            <person name="Bobe J."/>
            <person name="Guiguen Y."/>
        </authorList>
    </citation>
    <scope>NUCLEOTIDE SEQUENCE</scope>
    <source>
        <strain evidence="4">M-15738</strain>
        <tissue evidence="4">Blood</tissue>
    </source>
</reference>
<feature type="compositionally biased region" description="Low complexity" evidence="3">
    <location>
        <begin position="356"/>
        <end position="365"/>
    </location>
</feature>
<feature type="region of interest" description="Disordered" evidence="3">
    <location>
        <begin position="345"/>
        <end position="434"/>
    </location>
</feature>
<feature type="coiled-coil region" evidence="2">
    <location>
        <begin position="157"/>
        <end position="184"/>
    </location>
</feature>
<dbReference type="GO" id="GO:0047496">
    <property type="term" value="P:vesicle transport along microtubule"/>
    <property type="evidence" value="ECO:0007669"/>
    <property type="project" value="TreeGrafter"/>
</dbReference>
<keyword evidence="5" id="KW-1185">Reference proteome</keyword>
<evidence type="ECO:0000256" key="2">
    <source>
        <dbReference type="SAM" id="Coils"/>
    </source>
</evidence>
<dbReference type="GO" id="GO:0055107">
    <property type="term" value="P:Golgi to secretory granule transport"/>
    <property type="evidence" value="ECO:0007669"/>
    <property type="project" value="TreeGrafter"/>
</dbReference>
<evidence type="ECO:0000313" key="4">
    <source>
        <dbReference type="EMBL" id="KAG5284493.1"/>
    </source>
</evidence>
<evidence type="ECO:0000313" key="5">
    <source>
        <dbReference type="Proteomes" id="UP000823561"/>
    </source>
</evidence>
<dbReference type="PANTHER" id="PTHR32123:SF10">
    <property type="entry name" value="BICD FAMILY-LIKE CARGO ADAPTER 1-RELATED"/>
    <property type="match status" value="1"/>
</dbReference>
<evidence type="ECO:0000256" key="1">
    <source>
        <dbReference type="ARBA" id="ARBA00023054"/>
    </source>
</evidence>
<feature type="compositionally biased region" description="Polar residues" evidence="3">
    <location>
        <begin position="398"/>
        <end position="415"/>
    </location>
</feature>
<evidence type="ECO:0000256" key="3">
    <source>
        <dbReference type="SAM" id="MobiDB-lite"/>
    </source>
</evidence>
<dbReference type="InterPro" id="IPR051149">
    <property type="entry name" value="Spindly/BICDR_Dynein_Adapter"/>
</dbReference>
<feature type="coiled-coil region" evidence="2">
    <location>
        <begin position="258"/>
        <end position="292"/>
    </location>
</feature>
<keyword evidence="1 2" id="KW-0175">Coiled coil</keyword>
<organism evidence="4 5">
    <name type="scientific">Alosa alosa</name>
    <name type="common">allis shad</name>
    <dbReference type="NCBI Taxonomy" id="278164"/>
    <lineage>
        <taxon>Eukaryota</taxon>
        <taxon>Metazoa</taxon>
        <taxon>Chordata</taxon>
        <taxon>Craniata</taxon>
        <taxon>Vertebrata</taxon>
        <taxon>Euteleostomi</taxon>
        <taxon>Actinopterygii</taxon>
        <taxon>Neopterygii</taxon>
        <taxon>Teleostei</taxon>
        <taxon>Clupei</taxon>
        <taxon>Clupeiformes</taxon>
        <taxon>Clupeoidei</taxon>
        <taxon>Clupeidae</taxon>
        <taxon>Alosa</taxon>
    </lineage>
</organism>
<feature type="compositionally biased region" description="Low complexity" evidence="3">
    <location>
        <begin position="98"/>
        <end position="107"/>
    </location>
</feature>
<name>A0AAV6HB26_9TELE</name>
<gene>
    <name evidence="4" type="ORF">AALO_G00027320</name>
</gene>